<accession>A0A836BSD9</accession>
<feature type="region of interest" description="Disordered" evidence="1">
    <location>
        <begin position="193"/>
        <end position="227"/>
    </location>
</feature>
<keyword evidence="3" id="KW-1185">Reference proteome</keyword>
<feature type="compositionally biased region" description="Basic and acidic residues" evidence="1">
    <location>
        <begin position="194"/>
        <end position="204"/>
    </location>
</feature>
<evidence type="ECO:0000256" key="1">
    <source>
        <dbReference type="SAM" id="MobiDB-lite"/>
    </source>
</evidence>
<name>A0A836BSD9_9CHLO</name>
<dbReference type="Proteomes" id="UP000612055">
    <property type="component" value="Unassembled WGS sequence"/>
</dbReference>
<feature type="compositionally biased region" description="Low complexity" evidence="1">
    <location>
        <begin position="216"/>
        <end position="227"/>
    </location>
</feature>
<comment type="caution">
    <text evidence="2">The sequence shown here is derived from an EMBL/GenBank/DDBJ whole genome shotgun (WGS) entry which is preliminary data.</text>
</comment>
<dbReference type="EMBL" id="JAEHOE010000097">
    <property type="protein sequence ID" value="KAG2487391.1"/>
    <property type="molecule type" value="Genomic_DNA"/>
</dbReference>
<feature type="region of interest" description="Disordered" evidence="1">
    <location>
        <begin position="71"/>
        <end position="112"/>
    </location>
</feature>
<gene>
    <name evidence="2" type="ORF">HYH03_013960</name>
</gene>
<protein>
    <submittedName>
        <fullName evidence="2">Uncharacterized protein</fullName>
    </submittedName>
</protein>
<organism evidence="2 3">
    <name type="scientific">Edaphochlamys debaryana</name>
    <dbReference type="NCBI Taxonomy" id="47281"/>
    <lineage>
        <taxon>Eukaryota</taxon>
        <taxon>Viridiplantae</taxon>
        <taxon>Chlorophyta</taxon>
        <taxon>core chlorophytes</taxon>
        <taxon>Chlorophyceae</taxon>
        <taxon>CS clade</taxon>
        <taxon>Chlamydomonadales</taxon>
        <taxon>Chlamydomonadales incertae sedis</taxon>
        <taxon>Edaphochlamys</taxon>
    </lineage>
</organism>
<evidence type="ECO:0000313" key="2">
    <source>
        <dbReference type="EMBL" id="KAG2487391.1"/>
    </source>
</evidence>
<proteinExistence type="predicted"/>
<feature type="compositionally biased region" description="Pro residues" evidence="1">
    <location>
        <begin position="71"/>
        <end position="84"/>
    </location>
</feature>
<reference evidence="2" key="1">
    <citation type="journal article" date="2020" name="bioRxiv">
        <title>Comparative genomics of Chlamydomonas.</title>
        <authorList>
            <person name="Craig R.J."/>
            <person name="Hasan A.R."/>
            <person name="Ness R.W."/>
            <person name="Keightley P.D."/>
        </authorList>
    </citation>
    <scope>NUCLEOTIDE SEQUENCE</scope>
    <source>
        <strain evidence="2">CCAP 11/70</strain>
    </source>
</reference>
<dbReference type="OrthoDB" id="552003at2759"/>
<evidence type="ECO:0000313" key="3">
    <source>
        <dbReference type="Proteomes" id="UP000612055"/>
    </source>
</evidence>
<sequence>MELFRLQLQGALGTDVAADEVTFVVEVPGQGEPLCLPGLDSYGVASYCAAIRAALEAKRAAAGRGFPMPPPSCPASVPPSPELQPPLSAVAAETTGSQGRDPLSDSGGSSSACGEDDWIELLCAVADMLEGSEDAPQPQSPMPAHQRSNNSAPFVAWVCPSTSLAPPPVPDVLPVPATLTSPGLLMRDTAPLEASRDQAGERPRALQRPHPQASSHAQGQPAARAHGAAVAPPRLRVVDVGCLAGSASTRVGGGPPSPTAAAARAPGPDLVVPPWPLRGLRLKRPCSLLSNAGSGAGLTGTATGADSGSSGDGRLAWAAAFARRADSALRSSSSGAPGRVQGCIAAAMGSHGDRYSIARINSWQTSWLNETAASLEKEPVSPGWAPYYTRSYVA</sequence>
<dbReference type="AlphaFoldDB" id="A0A836BSD9"/>